<dbReference type="OrthoDB" id="3256579at2"/>
<dbReference type="STRING" id="648782.SAMN04488554_3527"/>
<feature type="compositionally biased region" description="Basic and acidic residues" evidence="1">
    <location>
        <begin position="1"/>
        <end position="14"/>
    </location>
</feature>
<name>A0A1H5MPF5_9MICO</name>
<feature type="transmembrane region" description="Helical" evidence="2">
    <location>
        <begin position="167"/>
        <end position="186"/>
    </location>
</feature>
<keyword evidence="2" id="KW-0812">Transmembrane</keyword>
<feature type="transmembrane region" description="Helical" evidence="2">
    <location>
        <begin position="206"/>
        <end position="226"/>
    </location>
</feature>
<accession>A0A1H5MPF5</accession>
<feature type="region of interest" description="Disordered" evidence="1">
    <location>
        <begin position="1"/>
        <end position="160"/>
    </location>
</feature>
<feature type="compositionally biased region" description="Acidic residues" evidence="1">
    <location>
        <begin position="149"/>
        <end position="159"/>
    </location>
</feature>
<evidence type="ECO:0000256" key="1">
    <source>
        <dbReference type="SAM" id="MobiDB-lite"/>
    </source>
</evidence>
<feature type="compositionally biased region" description="Low complexity" evidence="1">
    <location>
        <begin position="50"/>
        <end position="80"/>
    </location>
</feature>
<reference evidence="4" key="1">
    <citation type="submission" date="2016-10" db="EMBL/GenBank/DDBJ databases">
        <authorList>
            <person name="Varghese N."/>
            <person name="Submissions S."/>
        </authorList>
    </citation>
    <scope>NUCLEOTIDE SEQUENCE [LARGE SCALE GENOMIC DNA]</scope>
    <source>
        <strain evidence="4">DSM 21368</strain>
    </source>
</reference>
<keyword evidence="4" id="KW-1185">Reference proteome</keyword>
<feature type="transmembrane region" description="Helical" evidence="2">
    <location>
        <begin position="288"/>
        <end position="305"/>
    </location>
</feature>
<evidence type="ECO:0000313" key="3">
    <source>
        <dbReference type="EMBL" id="SEE91020.1"/>
    </source>
</evidence>
<keyword evidence="2" id="KW-1133">Transmembrane helix</keyword>
<sequence length="321" mass="33764">MSTVPPHDREERDPNAAPDDNAAADATPPAENGENATAAEDVDAARPADDSAPAADEPLGASESPESSAGAAPDEPASASNDGPAEPEPPTRQLPTEADDAALREERARRFGRGTSTPDEETPVTQPSTAEADATDTRVEPVPAPMETQPEDPFSDWDDGPQSRAAAHWWGILIAIVFAPIAWYLLTDGGERVSFSLDRSLEAVNVAGLLELAGGLLCTVVLLLAARWSSLGPIIVGSIGTLIGGAFLAVPVIVSEFLASQSAIFDRLGQFGTNLYDHLVAEGHAGRLLLYGIVLIFIGVVSHGARRQGRREERRRIAAES</sequence>
<dbReference type="RefSeq" id="WP_089774301.1">
    <property type="nucleotide sequence ID" value="NZ_FNTX01000002.1"/>
</dbReference>
<dbReference type="Proteomes" id="UP000199220">
    <property type="component" value="Unassembled WGS sequence"/>
</dbReference>
<organism evidence="3 4">
    <name type="scientific">Ruania alba</name>
    <dbReference type="NCBI Taxonomy" id="648782"/>
    <lineage>
        <taxon>Bacteria</taxon>
        <taxon>Bacillati</taxon>
        <taxon>Actinomycetota</taxon>
        <taxon>Actinomycetes</taxon>
        <taxon>Micrococcales</taxon>
        <taxon>Ruaniaceae</taxon>
        <taxon>Ruania</taxon>
    </lineage>
</organism>
<protein>
    <submittedName>
        <fullName evidence="3">Uncharacterized protein</fullName>
    </submittedName>
</protein>
<dbReference type="AlphaFoldDB" id="A0A1H5MPF5"/>
<keyword evidence="2" id="KW-0472">Membrane</keyword>
<dbReference type="EMBL" id="FNTX01000002">
    <property type="protein sequence ID" value="SEE91020.1"/>
    <property type="molecule type" value="Genomic_DNA"/>
</dbReference>
<proteinExistence type="predicted"/>
<feature type="transmembrane region" description="Helical" evidence="2">
    <location>
        <begin position="233"/>
        <end position="254"/>
    </location>
</feature>
<gene>
    <name evidence="3" type="ORF">SAMN04488554_3527</name>
</gene>
<evidence type="ECO:0000256" key="2">
    <source>
        <dbReference type="SAM" id="Phobius"/>
    </source>
</evidence>
<evidence type="ECO:0000313" key="4">
    <source>
        <dbReference type="Proteomes" id="UP000199220"/>
    </source>
</evidence>
<feature type="compositionally biased region" description="Low complexity" evidence="1">
    <location>
        <begin position="15"/>
        <end position="30"/>
    </location>
</feature>